<dbReference type="Gene3D" id="2.130.10.10">
    <property type="entry name" value="YVTN repeat-like/Quinoprotein amine dehydrogenase"/>
    <property type="match status" value="3"/>
</dbReference>
<gene>
    <name evidence="5" type="ORF">BN874_1260009</name>
</gene>
<dbReference type="InterPro" id="IPR020472">
    <property type="entry name" value="WD40_PAC1"/>
</dbReference>
<feature type="repeat" description="WD" evidence="3">
    <location>
        <begin position="749"/>
        <end position="790"/>
    </location>
</feature>
<feature type="repeat" description="WD" evidence="3">
    <location>
        <begin position="791"/>
        <end position="832"/>
    </location>
</feature>
<dbReference type="PRINTS" id="PR00320">
    <property type="entry name" value="GPROTEINBRPT"/>
</dbReference>
<evidence type="ECO:0000256" key="1">
    <source>
        <dbReference type="ARBA" id="ARBA00022574"/>
    </source>
</evidence>
<comment type="caution">
    <text evidence="5">The sequence shown here is derived from an EMBL/GenBank/DDBJ whole genome shotgun (WGS) entry which is preliminary data.</text>
</comment>
<dbReference type="EMBL" id="CBTK010000031">
    <property type="protein sequence ID" value="CDH43601.1"/>
    <property type="molecule type" value="Genomic_DNA"/>
</dbReference>
<dbReference type="SUPFAM" id="SSF50978">
    <property type="entry name" value="WD40 repeat-like"/>
    <property type="match status" value="1"/>
</dbReference>
<dbReference type="RefSeq" id="WP_051497333.1">
    <property type="nucleotide sequence ID" value="NZ_CBTK010000031.1"/>
</dbReference>
<dbReference type="InterPro" id="IPR001680">
    <property type="entry name" value="WD40_rpt"/>
</dbReference>
<dbReference type="PANTHER" id="PTHR22847:SF637">
    <property type="entry name" value="WD REPEAT DOMAIN 5B"/>
    <property type="match status" value="1"/>
</dbReference>
<keyword evidence="2" id="KW-0677">Repeat</keyword>
<dbReference type="PROSITE" id="PS50082">
    <property type="entry name" value="WD_REPEATS_2"/>
    <property type="match status" value="6"/>
</dbReference>
<organism evidence="5 6">
    <name type="scientific">Candidatus Contendobacter odensis Run_B_J11</name>
    <dbReference type="NCBI Taxonomy" id="1400861"/>
    <lineage>
        <taxon>Bacteria</taxon>
        <taxon>Pseudomonadati</taxon>
        <taxon>Pseudomonadota</taxon>
        <taxon>Gammaproteobacteria</taxon>
        <taxon>Candidatus Competibacteraceae</taxon>
        <taxon>Candidatus Contendibacter</taxon>
    </lineage>
</organism>
<dbReference type="PANTHER" id="PTHR22847">
    <property type="entry name" value="WD40 REPEAT PROTEIN"/>
    <property type="match status" value="1"/>
</dbReference>
<dbReference type="EC" id="2.7.11.17" evidence="5"/>
<dbReference type="Pfam" id="PF00400">
    <property type="entry name" value="WD40"/>
    <property type="match status" value="7"/>
</dbReference>
<dbReference type="PROSITE" id="PS50294">
    <property type="entry name" value="WD_REPEATS_REGION"/>
    <property type="match status" value="5"/>
</dbReference>
<keyword evidence="1 3" id="KW-0853">WD repeat</keyword>
<evidence type="ECO:0000313" key="5">
    <source>
        <dbReference type="EMBL" id="CDH43601.1"/>
    </source>
</evidence>
<feature type="repeat" description="WD" evidence="3">
    <location>
        <begin position="882"/>
        <end position="923"/>
    </location>
</feature>
<keyword evidence="5" id="KW-0418">Kinase</keyword>
<dbReference type="PROSITE" id="PS50011">
    <property type="entry name" value="PROTEIN_KINASE_DOM"/>
    <property type="match status" value="1"/>
</dbReference>
<protein>
    <submittedName>
        <fullName evidence="5">Calcium/calmodulin-dependent protein kinase</fullName>
        <ecNumber evidence="5">2.7.11.17</ecNumber>
    </submittedName>
</protein>
<dbReference type="CDD" id="cd00200">
    <property type="entry name" value="WD40"/>
    <property type="match status" value="1"/>
</dbReference>
<dbReference type="InterPro" id="IPR000719">
    <property type="entry name" value="Prot_kinase_dom"/>
</dbReference>
<dbReference type="GO" id="GO:0005524">
    <property type="term" value="F:ATP binding"/>
    <property type="evidence" value="ECO:0007669"/>
    <property type="project" value="InterPro"/>
</dbReference>
<keyword evidence="6" id="KW-1185">Reference proteome</keyword>
<evidence type="ECO:0000256" key="2">
    <source>
        <dbReference type="ARBA" id="ARBA00022737"/>
    </source>
</evidence>
<accession>A0A7U7G7Z6</accession>
<dbReference type="InterPro" id="IPR011009">
    <property type="entry name" value="Kinase-like_dom_sf"/>
</dbReference>
<proteinExistence type="predicted"/>
<evidence type="ECO:0000313" key="6">
    <source>
        <dbReference type="Proteomes" id="UP000019184"/>
    </source>
</evidence>
<feature type="repeat" description="WD" evidence="3">
    <location>
        <begin position="665"/>
        <end position="706"/>
    </location>
</feature>
<dbReference type="SMART" id="SM00220">
    <property type="entry name" value="S_TKc"/>
    <property type="match status" value="1"/>
</dbReference>
<dbReference type="SMART" id="SM00320">
    <property type="entry name" value="WD40"/>
    <property type="match status" value="7"/>
</dbReference>
<dbReference type="PROSITE" id="PS00109">
    <property type="entry name" value="PROTEIN_KINASE_TYR"/>
    <property type="match status" value="1"/>
</dbReference>
<keyword evidence="5" id="KW-0808">Transferase</keyword>
<feature type="repeat" description="WD" evidence="3">
    <location>
        <begin position="924"/>
        <end position="953"/>
    </location>
</feature>
<dbReference type="OrthoDB" id="511103at2"/>
<name>A0A7U7G7Z6_9GAMM</name>
<dbReference type="GO" id="GO:0004683">
    <property type="term" value="F:calcium/calmodulin-dependent protein kinase activity"/>
    <property type="evidence" value="ECO:0007669"/>
    <property type="project" value="UniProtKB-EC"/>
</dbReference>
<sequence>MSPLSIFSDSTVPSQTPALLPAALAGRYHIVQPLPTAGEGVDVLLVETADGQRAVARVYPYGIRPRDEVVQQMSAAAPCYVVRLLEQGEVNGQCYELLEYLPEGSLQQRLVRGHLTAGQVRALVEEINAALTFLHQRDILHGDIRPDNVLIRQWQPLQIALTDFGMDTATAATLRFTTADRAAQYRAPEIATGVISAAADYWALGMILLEALTGKHPFAGLSGMVILYQLMARAVPVVGVEEPWLMLCRGLLLRDPKQRWGQGEVQRWLAGDTHLRVPVEVIAPEAMTFRPRPFYRLGGVECQTASQLAVQMAKHWHIAIKELTQGSISDWLRQILSDQEDWTQPVLEVLNVDDMGADERLLRLIARLAPNVSPVWKQWSLSIESLIAAAWMAKKENDAENQAFLVELHHGPLDILGIYASAGNTQCQQVKTTWWVAVAEYEKTWQTVLTYGIPAKLRPDWAVALPDLLLAAISPTFQNELRKEIKTLAPRLTDRPAWLDGLLKSPLHNGGALVLRTLLQWLPVSIAIEQYVTPRLKTVLREFAILHRSPDFHHALDQLDQNIREGGYGSLQEVEQALSILQRGAQALVDALRYYLALWEQTAINSAACPVLRQWQPRVAAPRYADAQSFQKDLTQPLRWQIGVDSWERPVTSALSWNHQNTTLLSGTPRGKNAVAFSPDGCWLASGGGQRIVRLWRVDSGQCAATWTGHGGSINALAFSPDGRWLASAGLDRSIRMWRVDSGQCAAIWSGHVGNVNAVAFSPDGHWLASAGADRTVRLWRVATGQCMATWTGHTGIINAVAFSPDGHWLASAGVDRTVRLWRVDLGQCVAILGRTGRVNAVAFSPDGRWLASGSGRFSDRHKEDDAVRLWRLENRQCIATLPGHSESVNAVAFSPDGRLLASGSGDRSVRLWRLENRQCVAILPGHTESVNAVTFSPDGRWLASGCDDGVVRWNRLQTTTVELSLQELITWEKEHIGQYSEIKLLK</sequence>
<dbReference type="InterPro" id="IPR036322">
    <property type="entry name" value="WD40_repeat_dom_sf"/>
</dbReference>
<dbReference type="InterPro" id="IPR015943">
    <property type="entry name" value="WD40/YVTN_repeat-like_dom_sf"/>
</dbReference>
<dbReference type="InterPro" id="IPR008266">
    <property type="entry name" value="Tyr_kinase_AS"/>
</dbReference>
<feature type="repeat" description="WD" evidence="3">
    <location>
        <begin position="707"/>
        <end position="748"/>
    </location>
</feature>
<feature type="domain" description="Protein kinase" evidence="4">
    <location>
        <begin position="28"/>
        <end position="269"/>
    </location>
</feature>
<dbReference type="Proteomes" id="UP000019184">
    <property type="component" value="Unassembled WGS sequence"/>
</dbReference>
<dbReference type="SUPFAM" id="SSF56112">
    <property type="entry name" value="Protein kinase-like (PK-like)"/>
    <property type="match status" value="1"/>
</dbReference>
<dbReference type="AlphaFoldDB" id="A0A7U7G7Z6"/>
<reference evidence="5 6" key="1">
    <citation type="journal article" date="2014" name="ISME J.">
        <title>Candidatus Competibacter-lineage genomes retrieved from metagenomes reveal functional metabolic diversity.</title>
        <authorList>
            <person name="McIlroy S.J."/>
            <person name="Albertsen M."/>
            <person name="Andresen E.K."/>
            <person name="Saunders A.M."/>
            <person name="Kristiansen R."/>
            <person name="Stokholm-Bjerregaard M."/>
            <person name="Nielsen K.L."/>
            <person name="Nielsen P.H."/>
        </authorList>
    </citation>
    <scope>NUCLEOTIDE SEQUENCE [LARGE SCALE GENOMIC DNA]</scope>
    <source>
        <strain evidence="5 6">Run_B_J11</strain>
    </source>
</reference>
<evidence type="ECO:0000259" key="4">
    <source>
        <dbReference type="PROSITE" id="PS50011"/>
    </source>
</evidence>
<dbReference type="Pfam" id="PF00069">
    <property type="entry name" value="Pkinase"/>
    <property type="match status" value="1"/>
</dbReference>
<evidence type="ECO:0000256" key="3">
    <source>
        <dbReference type="PROSITE-ProRule" id="PRU00221"/>
    </source>
</evidence>
<dbReference type="Gene3D" id="1.10.510.10">
    <property type="entry name" value="Transferase(Phosphotransferase) domain 1"/>
    <property type="match status" value="1"/>
</dbReference>